<sequence>VASISDNAMHNAPSTKVLEVNPLTMVMWVENRVSYTSLEQPDYGMGTQLFGENSTNPIVSEFVEIPAGNLNVSGVTSKNVKFGPLVNYPVDFASVFLDNSNDECVGASDNSPSVALCSSGISSEFVLLGAFLPSNVHGELHDNVTIDPLVHSVETKDSPIADVVGDVDILASTVNEDNVNVEILANVVADVGNIFPPSS</sequence>
<keyword evidence="2" id="KW-1185">Reference proteome</keyword>
<dbReference type="EMBL" id="OZ021735">
    <property type="protein sequence ID" value="CAK9309458.1"/>
    <property type="molecule type" value="Genomic_DNA"/>
</dbReference>
<feature type="non-terminal residue" evidence="1">
    <location>
        <position position="1"/>
    </location>
</feature>
<gene>
    <name evidence="1" type="ORF">CITCOLO1_LOCUS1035</name>
</gene>
<name>A0ABP0XRR3_9ROSI</name>
<protein>
    <submittedName>
        <fullName evidence="1">Uncharacterized protein</fullName>
    </submittedName>
</protein>
<organism evidence="1 2">
    <name type="scientific">Citrullus colocynthis</name>
    <name type="common">colocynth</name>
    <dbReference type="NCBI Taxonomy" id="252529"/>
    <lineage>
        <taxon>Eukaryota</taxon>
        <taxon>Viridiplantae</taxon>
        <taxon>Streptophyta</taxon>
        <taxon>Embryophyta</taxon>
        <taxon>Tracheophyta</taxon>
        <taxon>Spermatophyta</taxon>
        <taxon>Magnoliopsida</taxon>
        <taxon>eudicotyledons</taxon>
        <taxon>Gunneridae</taxon>
        <taxon>Pentapetalae</taxon>
        <taxon>rosids</taxon>
        <taxon>fabids</taxon>
        <taxon>Cucurbitales</taxon>
        <taxon>Cucurbitaceae</taxon>
        <taxon>Benincaseae</taxon>
        <taxon>Citrullus</taxon>
    </lineage>
</organism>
<accession>A0ABP0XRR3</accession>
<reference evidence="1 2" key="1">
    <citation type="submission" date="2024-03" db="EMBL/GenBank/DDBJ databases">
        <authorList>
            <person name="Gkanogiannis A."/>
            <person name="Becerra Lopez-Lavalle L."/>
        </authorList>
    </citation>
    <scope>NUCLEOTIDE SEQUENCE [LARGE SCALE GENOMIC DNA]</scope>
</reference>
<proteinExistence type="predicted"/>
<dbReference type="Proteomes" id="UP001642487">
    <property type="component" value="Chromosome 1"/>
</dbReference>
<evidence type="ECO:0000313" key="1">
    <source>
        <dbReference type="EMBL" id="CAK9309458.1"/>
    </source>
</evidence>
<evidence type="ECO:0000313" key="2">
    <source>
        <dbReference type="Proteomes" id="UP001642487"/>
    </source>
</evidence>